<dbReference type="AlphaFoldDB" id="A0A918Y7M7"/>
<feature type="compositionally biased region" description="Polar residues" evidence="1">
    <location>
        <begin position="42"/>
        <end position="55"/>
    </location>
</feature>
<dbReference type="EMBL" id="BMVF01000013">
    <property type="protein sequence ID" value="GHD92699.1"/>
    <property type="molecule type" value="Genomic_DNA"/>
</dbReference>
<evidence type="ECO:0000313" key="2">
    <source>
        <dbReference type="EMBL" id="GHD92699.1"/>
    </source>
</evidence>
<evidence type="ECO:0000313" key="3">
    <source>
        <dbReference type="Proteomes" id="UP000608955"/>
    </source>
</evidence>
<name>A0A918Y7M7_9ACTN</name>
<feature type="region of interest" description="Disordered" evidence="1">
    <location>
        <begin position="42"/>
        <end position="71"/>
    </location>
</feature>
<accession>A0A918Y7M7</accession>
<evidence type="ECO:0000256" key="1">
    <source>
        <dbReference type="SAM" id="MobiDB-lite"/>
    </source>
</evidence>
<reference evidence="2" key="2">
    <citation type="submission" date="2020-09" db="EMBL/GenBank/DDBJ databases">
        <authorList>
            <person name="Sun Q."/>
            <person name="Ohkuma M."/>
        </authorList>
    </citation>
    <scope>NUCLEOTIDE SEQUENCE</scope>
    <source>
        <strain evidence="2">JCM 4654</strain>
    </source>
</reference>
<comment type="caution">
    <text evidence="2">The sequence shown here is derived from an EMBL/GenBank/DDBJ whole genome shotgun (WGS) entry which is preliminary data.</text>
</comment>
<gene>
    <name evidence="2" type="ORF">GCM10010508_46560</name>
</gene>
<dbReference type="Proteomes" id="UP000608955">
    <property type="component" value="Unassembled WGS sequence"/>
</dbReference>
<feature type="compositionally biased region" description="Polar residues" evidence="1">
    <location>
        <begin position="62"/>
        <end position="71"/>
    </location>
</feature>
<proteinExistence type="predicted"/>
<keyword evidence="3" id="KW-1185">Reference proteome</keyword>
<sequence>MWLIRISRVTRLRLILCPLARSSAWTRGEEVKDAAGQAARVTQNEARAQVSTVTDQARDSAQHITDSSWQQ</sequence>
<reference evidence="2" key="1">
    <citation type="journal article" date="2014" name="Int. J. Syst. Evol. Microbiol.">
        <title>Complete genome sequence of Corynebacterium casei LMG S-19264T (=DSM 44701T), isolated from a smear-ripened cheese.</title>
        <authorList>
            <consortium name="US DOE Joint Genome Institute (JGI-PGF)"/>
            <person name="Walter F."/>
            <person name="Albersmeier A."/>
            <person name="Kalinowski J."/>
            <person name="Ruckert C."/>
        </authorList>
    </citation>
    <scope>NUCLEOTIDE SEQUENCE</scope>
    <source>
        <strain evidence="2">JCM 4654</strain>
    </source>
</reference>
<organism evidence="2 3">
    <name type="scientific">Streptomyces naganishii JCM 4654</name>
    <dbReference type="NCBI Taxonomy" id="1306179"/>
    <lineage>
        <taxon>Bacteria</taxon>
        <taxon>Bacillati</taxon>
        <taxon>Actinomycetota</taxon>
        <taxon>Actinomycetes</taxon>
        <taxon>Kitasatosporales</taxon>
        <taxon>Streptomycetaceae</taxon>
        <taxon>Streptomyces</taxon>
    </lineage>
</organism>
<protein>
    <submittedName>
        <fullName evidence="2">Uncharacterized protein</fullName>
    </submittedName>
</protein>